<accession>A0A1F5KC89</accession>
<gene>
    <name evidence="1" type="ORF">A3F00_05465</name>
</gene>
<comment type="caution">
    <text evidence="1">The sequence shown here is derived from an EMBL/GenBank/DDBJ whole genome shotgun (WGS) entry which is preliminary data.</text>
</comment>
<name>A0A1F5KC89_9BACT</name>
<reference evidence="1 2" key="1">
    <citation type="journal article" date="2016" name="Nat. Commun.">
        <title>Thousands of microbial genomes shed light on interconnected biogeochemical processes in an aquifer system.</title>
        <authorList>
            <person name="Anantharaman K."/>
            <person name="Brown C.T."/>
            <person name="Hug L.A."/>
            <person name="Sharon I."/>
            <person name="Castelle C.J."/>
            <person name="Probst A.J."/>
            <person name="Thomas B.C."/>
            <person name="Singh A."/>
            <person name="Wilkins M.J."/>
            <person name="Karaoz U."/>
            <person name="Brodie E.L."/>
            <person name="Williams K.H."/>
            <person name="Hubbard S.S."/>
            <person name="Banfield J.F."/>
        </authorList>
    </citation>
    <scope>NUCLEOTIDE SEQUENCE [LARGE SCALE GENOMIC DNA]</scope>
</reference>
<proteinExistence type="predicted"/>
<dbReference type="Proteomes" id="UP000176527">
    <property type="component" value="Unassembled WGS sequence"/>
</dbReference>
<evidence type="ECO:0000313" key="1">
    <source>
        <dbReference type="EMBL" id="OGE38498.1"/>
    </source>
</evidence>
<dbReference type="AlphaFoldDB" id="A0A1F5KC89"/>
<evidence type="ECO:0000313" key="2">
    <source>
        <dbReference type="Proteomes" id="UP000176527"/>
    </source>
</evidence>
<organism evidence="1 2">
    <name type="scientific">Candidatus Daviesbacteria bacterium RIFCSPHIGHO2_12_FULL_37_11</name>
    <dbReference type="NCBI Taxonomy" id="1797777"/>
    <lineage>
        <taxon>Bacteria</taxon>
        <taxon>Candidatus Daviesiibacteriota</taxon>
    </lineage>
</organism>
<dbReference type="EMBL" id="MFDE01000019">
    <property type="protein sequence ID" value="OGE38498.1"/>
    <property type="molecule type" value="Genomic_DNA"/>
</dbReference>
<protein>
    <submittedName>
        <fullName evidence="1">Uncharacterized protein</fullName>
    </submittedName>
</protein>
<sequence length="59" mass="6898">MATEEIEYRKYLNGLEKSATVDGNDRMLRAVKIFQAYTHDYDLSQSPLYNRQTTCTYSP</sequence>